<gene>
    <name evidence="2" type="ORF">LCGC14_1796560</name>
</gene>
<evidence type="ECO:0000256" key="1">
    <source>
        <dbReference type="SAM" id="Phobius"/>
    </source>
</evidence>
<reference evidence="2" key="1">
    <citation type="journal article" date="2015" name="Nature">
        <title>Complex archaea that bridge the gap between prokaryotes and eukaryotes.</title>
        <authorList>
            <person name="Spang A."/>
            <person name="Saw J.H."/>
            <person name="Jorgensen S.L."/>
            <person name="Zaremba-Niedzwiedzka K."/>
            <person name="Martijn J."/>
            <person name="Lind A.E."/>
            <person name="van Eijk R."/>
            <person name="Schleper C."/>
            <person name="Guy L."/>
            <person name="Ettema T.J."/>
        </authorList>
    </citation>
    <scope>NUCLEOTIDE SEQUENCE</scope>
</reference>
<dbReference type="AlphaFoldDB" id="A0A0F9GQX8"/>
<proteinExistence type="predicted"/>
<comment type="caution">
    <text evidence="2">The sequence shown here is derived from an EMBL/GenBank/DDBJ whole genome shotgun (WGS) entry which is preliminary data.</text>
</comment>
<accession>A0A0F9GQX8</accession>
<dbReference type="EMBL" id="LAZR01017246">
    <property type="protein sequence ID" value="KKM01224.1"/>
    <property type="molecule type" value="Genomic_DNA"/>
</dbReference>
<keyword evidence="1" id="KW-0472">Membrane</keyword>
<organism evidence="2">
    <name type="scientific">marine sediment metagenome</name>
    <dbReference type="NCBI Taxonomy" id="412755"/>
    <lineage>
        <taxon>unclassified sequences</taxon>
        <taxon>metagenomes</taxon>
        <taxon>ecological metagenomes</taxon>
    </lineage>
</organism>
<keyword evidence="1" id="KW-1133">Transmembrane helix</keyword>
<name>A0A0F9GQX8_9ZZZZ</name>
<sequence>MVEKAIQFHEIGKSLGLHKKEINKDFQSYLGEYKSVIIFCLAVIIIAFFGIFIFSLFIIVINPFDPTYPSNALYSTVKVKDFKDKSKFKKVFFQMDNMIFRTSKWVLTLKNDH</sequence>
<evidence type="ECO:0000313" key="2">
    <source>
        <dbReference type="EMBL" id="KKM01224.1"/>
    </source>
</evidence>
<feature type="transmembrane region" description="Helical" evidence="1">
    <location>
        <begin position="36"/>
        <end position="61"/>
    </location>
</feature>
<protein>
    <submittedName>
        <fullName evidence="2">Uncharacterized protein</fullName>
    </submittedName>
</protein>
<keyword evidence="1" id="KW-0812">Transmembrane</keyword>